<proteinExistence type="predicted"/>
<sequence>MTFSWDIKHGLSDSMEMSVEINVLVLSGAFLLTVILLTGMCLRCRRHHMPTSIQQRYSTDYRQQSPGFSLARPPYTSTATFGHAPPSSLRSPLSPQRPKSVTLSRNESNLSSDDPEEVYVNEMRGSDEEEHGSGYLLVLPSEIPGIDYLCHSQQSLVSKSSQSTEPPYVNIETEKDIDNDNCGGENYVNLESMENTDNSDNEGEDSNYVNTTDM</sequence>
<organism evidence="1 2">
    <name type="scientific">Dallia pectoralis</name>
    <name type="common">Alaska blackfish</name>
    <dbReference type="NCBI Taxonomy" id="75939"/>
    <lineage>
        <taxon>Eukaryota</taxon>
        <taxon>Metazoa</taxon>
        <taxon>Chordata</taxon>
        <taxon>Craniata</taxon>
        <taxon>Vertebrata</taxon>
        <taxon>Euteleostomi</taxon>
        <taxon>Actinopterygii</taxon>
        <taxon>Neopterygii</taxon>
        <taxon>Teleostei</taxon>
        <taxon>Protacanthopterygii</taxon>
        <taxon>Esociformes</taxon>
        <taxon>Umbridae</taxon>
        <taxon>Dallia</taxon>
    </lineage>
</organism>
<protein>
    <submittedName>
        <fullName evidence="1">Uncharacterized protein</fullName>
    </submittedName>
</protein>
<gene>
    <name evidence="1" type="ORF">DPEC_G00310430</name>
</gene>
<evidence type="ECO:0000313" key="1">
    <source>
        <dbReference type="EMBL" id="KAJ7990012.1"/>
    </source>
</evidence>
<reference evidence="1" key="1">
    <citation type="submission" date="2021-05" db="EMBL/GenBank/DDBJ databases">
        <authorList>
            <person name="Pan Q."/>
            <person name="Jouanno E."/>
            <person name="Zahm M."/>
            <person name="Klopp C."/>
            <person name="Cabau C."/>
            <person name="Louis A."/>
            <person name="Berthelot C."/>
            <person name="Parey E."/>
            <person name="Roest Crollius H."/>
            <person name="Montfort J."/>
            <person name="Robinson-Rechavi M."/>
            <person name="Bouchez O."/>
            <person name="Lampietro C."/>
            <person name="Lopez Roques C."/>
            <person name="Donnadieu C."/>
            <person name="Postlethwait J."/>
            <person name="Bobe J."/>
            <person name="Dillon D."/>
            <person name="Chandos A."/>
            <person name="von Hippel F."/>
            <person name="Guiguen Y."/>
        </authorList>
    </citation>
    <scope>NUCLEOTIDE SEQUENCE</scope>
    <source>
        <strain evidence="1">YG-Jan2019</strain>
    </source>
</reference>
<evidence type="ECO:0000313" key="2">
    <source>
        <dbReference type="Proteomes" id="UP001157502"/>
    </source>
</evidence>
<name>A0ACC2FFA1_DALPE</name>
<accession>A0ACC2FFA1</accession>
<dbReference type="Proteomes" id="UP001157502">
    <property type="component" value="Chromosome 29"/>
</dbReference>
<dbReference type="EMBL" id="CM055756">
    <property type="protein sequence ID" value="KAJ7990012.1"/>
    <property type="molecule type" value="Genomic_DNA"/>
</dbReference>
<comment type="caution">
    <text evidence="1">The sequence shown here is derived from an EMBL/GenBank/DDBJ whole genome shotgun (WGS) entry which is preliminary data.</text>
</comment>
<keyword evidence="2" id="KW-1185">Reference proteome</keyword>